<dbReference type="GO" id="GO:0005829">
    <property type="term" value="C:cytosol"/>
    <property type="evidence" value="ECO:0007669"/>
    <property type="project" value="TreeGrafter"/>
</dbReference>
<proteinExistence type="inferred from homology"/>
<dbReference type="InterPro" id="IPR029056">
    <property type="entry name" value="Ribokinase-like"/>
</dbReference>
<dbReference type="PRINTS" id="PR00990">
    <property type="entry name" value="RIBOKINASE"/>
</dbReference>
<evidence type="ECO:0000259" key="5">
    <source>
        <dbReference type="Pfam" id="PF00294"/>
    </source>
</evidence>
<dbReference type="Pfam" id="PF00294">
    <property type="entry name" value="PfkB"/>
    <property type="match status" value="1"/>
</dbReference>
<comment type="similarity">
    <text evidence="1 4">Belongs to the carbohydrate kinase PfkB family.</text>
</comment>
<name>A0A2T0RSU1_9RHOB</name>
<keyword evidence="7" id="KW-1185">Reference proteome</keyword>
<dbReference type="OrthoDB" id="9795789at2"/>
<dbReference type="GO" id="GO:0006796">
    <property type="term" value="P:phosphate-containing compound metabolic process"/>
    <property type="evidence" value="ECO:0007669"/>
    <property type="project" value="UniProtKB-ARBA"/>
</dbReference>
<gene>
    <name evidence="6" type="ORF">CLV78_103132</name>
</gene>
<evidence type="ECO:0000256" key="2">
    <source>
        <dbReference type="ARBA" id="ARBA00022679"/>
    </source>
</evidence>
<protein>
    <submittedName>
        <fullName evidence="6">Sulfofructose kinase</fullName>
    </submittedName>
</protein>
<sequence length="294" mass="30748">MSDVLVLGMAVVDFVMSMQSLPTEATKYRADKARIVGGGVAANAACAIARLGGAATLGARLGDDPLGDLILADLQKDGVDTTLVHRTPDGRSSFSSVYVDAAGERQIMNFRGEGLTETTGWISEAPRSRAVLVDTRWTEGAAAALDLARDWDVPGIVDGEAPLDPVLMEKATHLAFSRQGLRSVTGTGAIDAGLEMLARRYGNWICVTDGANGVFYTTPNGIAHIPAFRVEVVDTLGAGDVWHGAFALSLAEGAGEPDAVRFANAAAALKCMTFGGRAGTPDRSAVQTILKENE</sequence>
<dbReference type="AlphaFoldDB" id="A0A2T0RSU1"/>
<keyword evidence="2 4" id="KW-0808">Transferase</keyword>
<evidence type="ECO:0000256" key="1">
    <source>
        <dbReference type="ARBA" id="ARBA00010688"/>
    </source>
</evidence>
<organism evidence="6 7">
    <name type="scientific">Aliiruegeria haliotis</name>
    <dbReference type="NCBI Taxonomy" id="1280846"/>
    <lineage>
        <taxon>Bacteria</taxon>
        <taxon>Pseudomonadati</taxon>
        <taxon>Pseudomonadota</taxon>
        <taxon>Alphaproteobacteria</taxon>
        <taxon>Rhodobacterales</taxon>
        <taxon>Roseobacteraceae</taxon>
        <taxon>Aliiruegeria</taxon>
    </lineage>
</organism>
<accession>A0A2T0RSU1</accession>
<dbReference type="Proteomes" id="UP000239480">
    <property type="component" value="Unassembled WGS sequence"/>
</dbReference>
<evidence type="ECO:0000256" key="4">
    <source>
        <dbReference type="RuleBase" id="RU003704"/>
    </source>
</evidence>
<dbReference type="PANTHER" id="PTHR10584:SF157">
    <property type="entry name" value="SULFOFRUCTOSE KINASE"/>
    <property type="match status" value="1"/>
</dbReference>
<dbReference type="EMBL" id="PVTD01000003">
    <property type="protein sequence ID" value="PRY24266.1"/>
    <property type="molecule type" value="Genomic_DNA"/>
</dbReference>
<dbReference type="PROSITE" id="PS00584">
    <property type="entry name" value="PFKB_KINASES_2"/>
    <property type="match status" value="1"/>
</dbReference>
<reference evidence="6 7" key="1">
    <citation type="submission" date="2018-03" db="EMBL/GenBank/DDBJ databases">
        <title>Genomic Encyclopedia of Archaeal and Bacterial Type Strains, Phase II (KMG-II): from individual species to whole genera.</title>
        <authorList>
            <person name="Goeker M."/>
        </authorList>
    </citation>
    <scope>NUCLEOTIDE SEQUENCE [LARGE SCALE GENOMIC DNA]</scope>
    <source>
        <strain evidence="6 7">DSM 29328</strain>
    </source>
</reference>
<evidence type="ECO:0000256" key="3">
    <source>
        <dbReference type="ARBA" id="ARBA00022777"/>
    </source>
</evidence>
<dbReference type="InterPro" id="IPR002139">
    <property type="entry name" value="Ribo/fructo_kinase"/>
</dbReference>
<comment type="caution">
    <text evidence="6">The sequence shown here is derived from an EMBL/GenBank/DDBJ whole genome shotgun (WGS) entry which is preliminary data.</text>
</comment>
<dbReference type="GO" id="GO:0016301">
    <property type="term" value="F:kinase activity"/>
    <property type="evidence" value="ECO:0007669"/>
    <property type="project" value="UniProtKB-KW"/>
</dbReference>
<dbReference type="Gene3D" id="3.40.1190.20">
    <property type="match status" value="1"/>
</dbReference>
<evidence type="ECO:0000313" key="7">
    <source>
        <dbReference type="Proteomes" id="UP000239480"/>
    </source>
</evidence>
<dbReference type="PANTHER" id="PTHR10584">
    <property type="entry name" value="SUGAR KINASE"/>
    <property type="match status" value="1"/>
</dbReference>
<feature type="domain" description="Carbohydrate kinase PfkB" evidence="5">
    <location>
        <begin position="1"/>
        <end position="282"/>
    </location>
</feature>
<dbReference type="InterPro" id="IPR011611">
    <property type="entry name" value="PfkB_dom"/>
</dbReference>
<dbReference type="RefSeq" id="WP_106204647.1">
    <property type="nucleotide sequence ID" value="NZ_PVTD01000003.1"/>
</dbReference>
<dbReference type="InterPro" id="IPR002173">
    <property type="entry name" value="Carboh/pur_kinase_PfkB_CS"/>
</dbReference>
<dbReference type="SUPFAM" id="SSF53613">
    <property type="entry name" value="Ribokinase-like"/>
    <property type="match status" value="1"/>
</dbReference>
<keyword evidence="3 4" id="KW-0418">Kinase</keyword>
<evidence type="ECO:0000313" key="6">
    <source>
        <dbReference type="EMBL" id="PRY24266.1"/>
    </source>
</evidence>